<dbReference type="PANTHER" id="PTHR30537">
    <property type="entry name" value="HTH-TYPE TRANSCRIPTIONAL REGULATOR"/>
    <property type="match status" value="1"/>
</dbReference>
<dbReference type="Gene3D" id="1.10.10.10">
    <property type="entry name" value="Winged helix-like DNA-binding domain superfamily/Winged helix DNA-binding domain"/>
    <property type="match status" value="1"/>
</dbReference>
<dbReference type="InterPro" id="IPR005119">
    <property type="entry name" value="LysR_subst-bd"/>
</dbReference>
<dbReference type="InterPro" id="IPR000847">
    <property type="entry name" value="LysR_HTH_N"/>
</dbReference>
<dbReference type="Pfam" id="PF00126">
    <property type="entry name" value="HTH_1"/>
    <property type="match status" value="1"/>
</dbReference>
<comment type="similarity">
    <text evidence="1">Belongs to the LysR transcriptional regulatory family.</text>
</comment>
<sequence length="318" mass="35003">MPDDLPPLNGLRSFVQAGQELSFSRAAQRLGVTAGAVSRLVRKLEEHLGVRLLERTAHGLVLTPQGELYLRDVSGPLTAVEAATRRLVGSRNPNRIVVACYPTFAARWLLPRWSRFFDRHPEIDVQIATSLTDVDFHRDDGTDIAIRLGAEADLAAPPAGTVCEKLLDIEIVAVSAPGVFDGCRSELQRVERLARQVLIHSRPLPAEWRQWLDAFARSPVSPALARALQAVDPGRGPEFETLNLSFQAAAEGIGVAIGMRALAEPEIAEGSLVCPFTFRRRSGRGFHVVTRRGGANGRAVDLYRRWLTEEARRDVGKR</sequence>
<dbReference type="PRINTS" id="PR00039">
    <property type="entry name" value="HTHLYSR"/>
</dbReference>
<evidence type="ECO:0000256" key="4">
    <source>
        <dbReference type="ARBA" id="ARBA00023163"/>
    </source>
</evidence>
<dbReference type="InterPro" id="IPR036388">
    <property type="entry name" value="WH-like_DNA-bd_sf"/>
</dbReference>
<reference evidence="6 7" key="1">
    <citation type="submission" date="2021-11" db="EMBL/GenBank/DDBJ databases">
        <authorList>
            <person name="Lee D.-H."/>
            <person name="Kim S.-B."/>
        </authorList>
    </citation>
    <scope>NUCLEOTIDE SEQUENCE [LARGE SCALE GENOMIC DNA]</scope>
    <source>
        <strain evidence="6 7">KCTC 52223</strain>
    </source>
</reference>
<keyword evidence="4" id="KW-0804">Transcription</keyword>
<dbReference type="PROSITE" id="PS50931">
    <property type="entry name" value="HTH_LYSR"/>
    <property type="match status" value="1"/>
</dbReference>
<evidence type="ECO:0000313" key="7">
    <source>
        <dbReference type="Proteomes" id="UP001198862"/>
    </source>
</evidence>
<dbReference type="PANTHER" id="PTHR30537:SF74">
    <property type="entry name" value="HTH-TYPE TRANSCRIPTIONAL REGULATOR TRPI"/>
    <property type="match status" value="1"/>
</dbReference>
<dbReference type="Pfam" id="PF03466">
    <property type="entry name" value="LysR_substrate"/>
    <property type="match status" value="1"/>
</dbReference>
<gene>
    <name evidence="6" type="ORF">LJ725_16995</name>
</gene>
<dbReference type="InterPro" id="IPR036390">
    <property type="entry name" value="WH_DNA-bd_sf"/>
</dbReference>
<dbReference type="Gene3D" id="3.40.190.10">
    <property type="entry name" value="Periplasmic binding protein-like II"/>
    <property type="match status" value="2"/>
</dbReference>
<dbReference type="EMBL" id="JAJISD010000007">
    <property type="protein sequence ID" value="MCC8430669.1"/>
    <property type="molecule type" value="Genomic_DNA"/>
</dbReference>
<dbReference type="SUPFAM" id="SSF53850">
    <property type="entry name" value="Periplasmic binding protein-like II"/>
    <property type="match status" value="1"/>
</dbReference>
<keyword evidence="3" id="KW-0238">DNA-binding</keyword>
<dbReference type="InterPro" id="IPR058163">
    <property type="entry name" value="LysR-type_TF_proteobact-type"/>
</dbReference>
<feature type="domain" description="HTH lysR-type" evidence="5">
    <location>
        <begin position="6"/>
        <end position="63"/>
    </location>
</feature>
<dbReference type="CDD" id="cd08432">
    <property type="entry name" value="PBP2_GcdR_TrpI_HvrB_AmpR_like"/>
    <property type="match status" value="1"/>
</dbReference>
<proteinExistence type="inferred from homology"/>
<keyword evidence="2" id="KW-0805">Transcription regulation</keyword>
<protein>
    <submittedName>
        <fullName evidence="6">LysR family transcriptional regulator</fullName>
    </submittedName>
</protein>
<evidence type="ECO:0000256" key="3">
    <source>
        <dbReference type="ARBA" id="ARBA00023125"/>
    </source>
</evidence>
<dbReference type="RefSeq" id="WP_268990717.1">
    <property type="nucleotide sequence ID" value="NZ_JAJISD010000007.1"/>
</dbReference>
<evidence type="ECO:0000256" key="1">
    <source>
        <dbReference type="ARBA" id="ARBA00009437"/>
    </source>
</evidence>
<organism evidence="6 7">
    <name type="scientific">Reyranella aquatilis</name>
    <dbReference type="NCBI Taxonomy" id="2035356"/>
    <lineage>
        <taxon>Bacteria</taxon>
        <taxon>Pseudomonadati</taxon>
        <taxon>Pseudomonadota</taxon>
        <taxon>Alphaproteobacteria</taxon>
        <taxon>Hyphomicrobiales</taxon>
        <taxon>Reyranellaceae</taxon>
        <taxon>Reyranella</taxon>
    </lineage>
</organism>
<dbReference type="Proteomes" id="UP001198862">
    <property type="component" value="Unassembled WGS sequence"/>
</dbReference>
<evidence type="ECO:0000259" key="5">
    <source>
        <dbReference type="PROSITE" id="PS50931"/>
    </source>
</evidence>
<name>A0ABS8KX37_9HYPH</name>
<evidence type="ECO:0000256" key="2">
    <source>
        <dbReference type="ARBA" id="ARBA00023015"/>
    </source>
</evidence>
<dbReference type="SUPFAM" id="SSF46785">
    <property type="entry name" value="Winged helix' DNA-binding domain"/>
    <property type="match status" value="1"/>
</dbReference>
<evidence type="ECO:0000313" key="6">
    <source>
        <dbReference type="EMBL" id="MCC8430669.1"/>
    </source>
</evidence>
<keyword evidence="7" id="KW-1185">Reference proteome</keyword>
<accession>A0ABS8KX37</accession>
<comment type="caution">
    <text evidence="6">The sequence shown here is derived from an EMBL/GenBank/DDBJ whole genome shotgun (WGS) entry which is preliminary data.</text>
</comment>